<name>A0AAN7WR48_9PEZI</name>
<sequence>MANSKCPLLALPPELRNRVWTLVLASNYPGSHFHSEPTGVTQVNRQTRNETLAMHYAQSTFVLDSKDRFNINSEWLRTIGDTAAKQIRHVLLFNPRDREPPSFRLAAIHVLLDEGDVGEMLVWEPLEQWDQRDSDDPIDAILRAIAGSEAASVKALLEKELSARLERSGKGLTGDDWRALMKLFTEG</sequence>
<protein>
    <submittedName>
        <fullName evidence="1">Uncharacterized protein</fullName>
    </submittedName>
</protein>
<dbReference type="Proteomes" id="UP001310594">
    <property type="component" value="Unassembled WGS sequence"/>
</dbReference>
<dbReference type="PANTHER" id="PTHR42085">
    <property type="entry name" value="F-BOX DOMAIN-CONTAINING PROTEIN"/>
    <property type="match status" value="1"/>
</dbReference>
<comment type="caution">
    <text evidence="1">The sequence shown here is derived from an EMBL/GenBank/DDBJ whole genome shotgun (WGS) entry which is preliminary data.</text>
</comment>
<reference evidence="1" key="1">
    <citation type="submission" date="2023-08" db="EMBL/GenBank/DDBJ databases">
        <title>Black Yeasts Isolated from many extreme environments.</title>
        <authorList>
            <person name="Coleine C."/>
            <person name="Stajich J.E."/>
            <person name="Selbmann L."/>
        </authorList>
    </citation>
    <scope>NUCLEOTIDE SEQUENCE</scope>
    <source>
        <strain evidence="1">CCFEE 5810</strain>
    </source>
</reference>
<proteinExistence type="predicted"/>
<organism evidence="1 2">
    <name type="scientific">Elasticomyces elasticus</name>
    <dbReference type="NCBI Taxonomy" id="574655"/>
    <lineage>
        <taxon>Eukaryota</taxon>
        <taxon>Fungi</taxon>
        <taxon>Dikarya</taxon>
        <taxon>Ascomycota</taxon>
        <taxon>Pezizomycotina</taxon>
        <taxon>Dothideomycetes</taxon>
        <taxon>Dothideomycetidae</taxon>
        <taxon>Mycosphaerellales</taxon>
        <taxon>Teratosphaeriaceae</taxon>
        <taxon>Elasticomyces</taxon>
    </lineage>
</organism>
<dbReference type="AlphaFoldDB" id="A0AAN7WR48"/>
<evidence type="ECO:0000313" key="1">
    <source>
        <dbReference type="EMBL" id="KAK5707791.1"/>
    </source>
</evidence>
<dbReference type="PANTHER" id="PTHR42085:SF1">
    <property type="entry name" value="F-BOX DOMAIN-CONTAINING PROTEIN"/>
    <property type="match status" value="1"/>
</dbReference>
<dbReference type="InterPro" id="IPR038883">
    <property type="entry name" value="AN11006-like"/>
</dbReference>
<accession>A0AAN7WR48</accession>
<gene>
    <name evidence="1" type="ORF">LTR97_000329</name>
</gene>
<dbReference type="EMBL" id="JAVRQU010000001">
    <property type="protein sequence ID" value="KAK5707791.1"/>
    <property type="molecule type" value="Genomic_DNA"/>
</dbReference>
<evidence type="ECO:0000313" key="2">
    <source>
        <dbReference type="Proteomes" id="UP001310594"/>
    </source>
</evidence>